<dbReference type="PROSITE" id="PS51648">
    <property type="entry name" value="YCGL"/>
    <property type="match status" value="1"/>
</dbReference>
<dbReference type="PANTHER" id="PTHR38109:SF1">
    <property type="entry name" value="PROTEIN YCGL"/>
    <property type="match status" value="1"/>
</dbReference>
<dbReference type="Pfam" id="PF05166">
    <property type="entry name" value="YcgL"/>
    <property type="match status" value="1"/>
</dbReference>
<dbReference type="InterPro" id="IPR038068">
    <property type="entry name" value="YcgL-like_sf"/>
</dbReference>
<organism evidence="3 4">
    <name type="scientific">Spongiibacter thalassae</name>
    <dbReference type="NCBI Taxonomy" id="2721624"/>
    <lineage>
        <taxon>Bacteria</taxon>
        <taxon>Pseudomonadati</taxon>
        <taxon>Pseudomonadota</taxon>
        <taxon>Gammaproteobacteria</taxon>
        <taxon>Cellvibrionales</taxon>
        <taxon>Spongiibacteraceae</taxon>
        <taxon>Spongiibacter</taxon>
    </lineage>
</organism>
<gene>
    <name evidence="3" type="ORF">HCU74_07110</name>
</gene>
<feature type="domain" description="YcgL" evidence="2">
    <location>
        <begin position="1"/>
        <end position="85"/>
    </location>
</feature>
<dbReference type="PANTHER" id="PTHR38109">
    <property type="entry name" value="PROTEIN YCGL"/>
    <property type="match status" value="1"/>
</dbReference>
<sequence>MICTVYRSASHEGMYLYVRKSEELSRVPEDLRKRFGKAELAMTLLLEEGKKLARAEVPKVMAAIEEKGFYLQLPPPREAPLQPREDR</sequence>
<protein>
    <recommendedName>
        <fullName evidence="1">YcgL domain-containing protein HCU74_07110</fullName>
    </recommendedName>
</protein>
<dbReference type="EMBL" id="JAAWWK010000002">
    <property type="protein sequence ID" value="NKI17189.1"/>
    <property type="molecule type" value="Genomic_DNA"/>
</dbReference>
<dbReference type="Gene3D" id="3.10.510.20">
    <property type="entry name" value="YcgL domain"/>
    <property type="match status" value="1"/>
</dbReference>
<dbReference type="Proteomes" id="UP000765845">
    <property type="component" value="Unassembled WGS sequence"/>
</dbReference>
<comment type="caution">
    <text evidence="3">The sequence shown here is derived from an EMBL/GenBank/DDBJ whole genome shotgun (WGS) entry which is preliminary data.</text>
</comment>
<name>A0ABX1GDD3_9GAMM</name>
<proteinExistence type="inferred from homology"/>
<dbReference type="InterPro" id="IPR027354">
    <property type="entry name" value="YcgL_dom"/>
</dbReference>
<evidence type="ECO:0000313" key="3">
    <source>
        <dbReference type="EMBL" id="NKI17189.1"/>
    </source>
</evidence>
<dbReference type="HAMAP" id="MF_01866">
    <property type="entry name" value="UPF0745"/>
    <property type="match status" value="1"/>
</dbReference>
<evidence type="ECO:0000256" key="1">
    <source>
        <dbReference type="HAMAP-Rule" id="MF_01866"/>
    </source>
</evidence>
<accession>A0ABX1GDD3</accession>
<dbReference type="SUPFAM" id="SSF160191">
    <property type="entry name" value="YcgL-like"/>
    <property type="match status" value="1"/>
</dbReference>
<evidence type="ECO:0000259" key="2">
    <source>
        <dbReference type="PROSITE" id="PS51648"/>
    </source>
</evidence>
<keyword evidence="4" id="KW-1185">Reference proteome</keyword>
<reference evidence="3 4" key="1">
    <citation type="submission" date="2020-04" db="EMBL/GenBank/DDBJ databases">
        <authorList>
            <person name="Yoon J."/>
        </authorList>
    </citation>
    <scope>NUCLEOTIDE SEQUENCE [LARGE SCALE GENOMIC DNA]</scope>
    <source>
        <strain evidence="3 4">KMU-166</strain>
    </source>
</reference>
<evidence type="ECO:0000313" key="4">
    <source>
        <dbReference type="Proteomes" id="UP000765845"/>
    </source>
</evidence>